<comment type="caution">
    <text evidence="7">The sequence shown here is derived from an EMBL/GenBank/DDBJ whole genome shotgun (WGS) entry which is preliminary data.</text>
</comment>
<dbReference type="GO" id="GO:0006520">
    <property type="term" value="P:amino acid metabolic process"/>
    <property type="evidence" value="ECO:0007669"/>
    <property type="project" value="InterPro"/>
</dbReference>
<evidence type="ECO:0000313" key="8">
    <source>
        <dbReference type="Proteomes" id="UP000536624"/>
    </source>
</evidence>
<dbReference type="InterPro" id="IPR050596">
    <property type="entry name" value="AspAT/PAT-like"/>
</dbReference>
<dbReference type="CDD" id="cd00609">
    <property type="entry name" value="AAT_like"/>
    <property type="match status" value="1"/>
</dbReference>
<evidence type="ECO:0000256" key="3">
    <source>
        <dbReference type="ARBA" id="ARBA00022576"/>
    </source>
</evidence>
<dbReference type="InterPro" id="IPR015424">
    <property type="entry name" value="PyrdxlP-dep_Trfase"/>
</dbReference>
<proteinExistence type="inferred from homology"/>
<comment type="similarity">
    <text evidence="2">Belongs to the class-I pyridoxal-phosphate-dependent aminotransferase family.</text>
</comment>
<keyword evidence="4" id="KW-0808">Transferase</keyword>
<dbReference type="PANTHER" id="PTHR46383">
    <property type="entry name" value="ASPARTATE AMINOTRANSFERASE"/>
    <property type="match status" value="1"/>
</dbReference>
<comment type="cofactor">
    <cofactor evidence="1">
        <name>pyridoxal 5'-phosphate</name>
        <dbReference type="ChEBI" id="CHEBI:597326"/>
    </cofactor>
</comment>
<dbReference type="RefSeq" id="WP_244453009.1">
    <property type="nucleotide sequence ID" value="NZ_JAALLH010000001.1"/>
</dbReference>
<dbReference type="InterPro" id="IPR015421">
    <property type="entry name" value="PyrdxlP-dep_Trfase_major"/>
</dbReference>
<dbReference type="GO" id="GO:0008483">
    <property type="term" value="F:transaminase activity"/>
    <property type="evidence" value="ECO:0007669"/>
    <property type="project" value="UniProtKB-KW"/>
</dbReference>
<dbReference type="InterPro" id="IPR004839">
    <property type="entry name" value="Aminotransferase_I/II_large"/>
</dbReference>
<evidence type="ECO:0000256" key="1">
    <source>
        <dbReference type="ARBA" id="ARBA00001933"/>
    </source>
</evidence>
<gene>
    <name evidence="7" type="ORF">SMALB_1726</name>
</gene>
<evidence type="ECO:0000259" key="6">
    <source>
        <dbReference type="Pfam" id="PF00155"/>
    </source>
</evidence>
<name>A0A7X5WZD3_STRMQ</name>
<dbReference type="Pfam" id="PF00155">
    <property type="entry name" value="Aminotran_1_2"/>
    <property type="match status" value="1"/>
</dbReference>
<reference evidence="7 8" key="1">
    <citation type="submission" date="2020-02" db="EMBL/GenBank/DDBJ databases">
        <title>Streptomyces malaysiensis DSM14702 (JHCC583434, PFL_A843) Genome sequencing and assembly.</title>
        <authorList>
            <person name="Samborskyy M."/>
        </authorList>
    </citation>
    <scope>NUCLEOTIDE SEQUENCE [LARGE SCALE GENOMIC DNA]</scope>
    <source>
        <strain evidence="7 8">DSM 14702</strain>
    </source>
</reference>
<dbReference type="GO" id="GO:0030170">
    <property type="term" value="F:pyridoxal phosphate binding"/>
    <property type="evidence" value="ECO:0007669"/>
    <property type="project" value="InterPro"/>
</dbReference>
<sequence>MNATALFLVPMARAASLEATHGRGMAIADALLTELGGGLTPEPHPYGKTVCARLPGALLWPRPSVRPAVATKIREGNLMKLERLPALELADRARMAPPSQEAMIPFRGVPTLPMPEHVVEAARTAAGEVFPRRGRGSAPLRQAIASHLAAAYGLTVDPEGELLITHGAQHGMSVALRALLSPGDEVVVPAPSYFFDGMIRLAGARPVYVPSDESRGWDHVPAAVEAAITPATRALLLCNPNNPTGYVPGRERLSGLLDIAARHGLTVFSDESYERYVWDGPGYVPQMLLRERHPDLVTVTSLSKNYAFTSWRIGYVHAPAHLLEPIHHAFEWDAINVGDVAQAAAHAVMTGPQDWIEQELATMRARRDILRAGLERAGLASVRPDAGVFVFVDCAPLGFRGRRLERLLLDHGVTAIAGDAFAGPDTHIRMVYGGSAADLEEAGRRLTGLARREARPALVE</sequence>
<dbReference type="AlphaFoldDB" id="A0A7X5WZD3"/>
<evidence type="ECO:0000256" key="5">
    <source>
        <dbReference type="ARBA" id="ARBA00022898"/>
    </source>
</evidence>
<protein>
    <recommendedName>
        <fullName evidence="6">Aminotransferase class I/classII large domain-containing protein</fullName>
    </recommendedName>
</protein>
<feature type="domain" description="Aminotransferase class I/classII large" evidence="6">
    <location>
        <begin position="134"/>
        <end position="445"/>
    </location>
</feature>
<evidence type="ECO:0000256" key="4">
    <source>
        <dbReference type="ARBA" id="ARBA00022679"/>
    </source>
</evidence>
<keyword evidence="5" id="KW-0663">Pyridoxal phosphate</keyword>
<accession>A0A7X5WZD3</accession>
<dbReference type="Proteomes" id="UP000536624">
    <property type="component" value="Unassembled WGS sequence"/>
</dbReference>
<evidence type="ECO:0000313" key="7">
    <source>
        <dbReference type="EMBL" id="NIY63783.1"/>
    </source>
</evidence>
<dbReference type="EMBL" id="JAALLH010000001">
    <property type="protein sequence ID" value="NIY63783.1"/>
    <property type="molecule type" value="Genomic_DNA"/>
</dbReference>
<keyword evidence="3" id="KW-0032">Aminotransferase</keyword>
<evidence type="ECO:0000256" key="2">
    <source>
        <dbReference type="ARBA" id="ARBA00007441"/>
    </source>
</evidence>
<dbReference type="SUPFAM" id="SSF53383">
    <property type="entry name" value="PLP-dependent transferases"/>
    <property type="match status" value="1"/>
</dbReference>
<dbReference type="Gene3D" id="3.40.640.10">
    <property type="entry name" value="Type I PLP-dependent aspartate aminotransferase-like (Major domain)"/>
    <property type="match status" value="1"/>
</dbReference>
<organism evidence="7 8">
    <name type="scientific">Streptomyces malaysiensis</name>
    <dbReference type="NCBI Taxonomy" id="92644"/>
    <lineage>
        <taxon>Bacteria</taxon>
        <taxon>Bacillati</taxon>
        <taxon>Actinomycetota</taxon>
        <taxon>Actinomycetes</taxon>
        <taxon>Kitasatosporales</taxon>
        <taxon>Streptomycetaceae</taxon>
        <taxon>Streptomyces</taxon>
        <taxon>Streptomyces violaceusniger group</taxon>
    </lineage>
</organism>